<keyword evidence="2" id="KW-1185">Reference proteome</keyword>
<sequence length="227" mass="25380">MFNNDRLRDQIAQTIAYLRRLDAHSTALIYHSTRTRLWVGVLAEARAGTLPADWRSTLTIEHDTGLREQILGSAAALITPTESNADSDTLVLHELTTMPVRPWEPYAARGDWRAALDAWYADTLAIDEYRRQPVDPLLSDHLGLTDLGARITPGVDALLQALQEASYRAGLAAGGEAGFDDWRSWLDTRIRALQSSADLPTTDRSANPRALRQHLQQLPTYWTDKHS</sequence>
<reference evidence="1" key="1">
    <citation type="submission" date="2022-12" db="EMBL/GenBank/DDBJ databases">
        <title>Whole genome sequence of Mycolicibacterium iranicum strain SBH312.</title>
        <authorList>
            <person name="Jani J."/>
            <person name="Arifin Mustapha Z."/>
            <person name="Ahmed K."/>
            <person name="Kai Ling C."/>
        </authorList>
    </citation>
    <scope>NUCLEOTIDE SEQUENCE</scope>
    <source>
        <strain evidence="1">SBH312</strain>
    </source>
</reference>
<dbReference type="RefSeq" id="WP_268788060.1">
    <property type="nucleotide sequence ID" value="NZ_JAPQYE010000029.1"/>
</dbReference>
<proteinExistence type="predicted"/>
<dbReference type="EMBL" id="JAPQYE010000029">
    <property type="protein sequence ID" value="MCZ0732351.1"/>
    <property type="molecule type" value="Genomic_DNA"/>
</dbReference>
<gene>
    <name evidence="1" type="ORF">OY187_30315</name>
</gene>
<dbReference type="Proteomes" id="UP001084650">
    <property type="component" value="Unassembled WGS sequence"/>
</dbReference>
<comment type="caution">
    <text evidence="1">The sequence shown here is derived from an EMBL/GenBank/DDBJ whole genome shotgun (WGS) entry which is preliminary data.</text>
</comment>
<evidence type="ECO:0008006" key="3">
    <source>
        <dbReference type="Google" id="ProtNLM"/>
    </source>
</evidence>
<name>A0ABT4HQ40_MYCIR</name>
<organism evidence="1 2">
    <name type="scientific">Mycolicibacterium iranicum</name>
    <name type="common">Mycobacterium iranicum</name>
    <dbReference type="NCBI Taxonomy" id="912594"/>
    <lineage>
        <taxon>Bacteria</taxon>
        <taxon>Bacillati</taxon>
        <taxon>Actinomycetota</taxon>
        <taxon>Actinomycetes</taxon>
        <taxon>Mycobacteriales</taxon>
        <taxon>Mycobacteriaceae</taxon>
        <taxon>Mycolicibacterium</taxon>
    </lineage>
</organism>
<evidence type="ECO:0000313" key="2">
    <source>
        <dbReference type="Proteomes" id="UP001084650"/>
    </source>
</evidence>
<accession>A0ABT4HQ40</accession>
<protein>
    <recommendedName>
        <fullName evidence="3">Nucleotidyltransferase</fullName>
    </recommendedName>
</protein>
<evidence type="ECO:0000313" key="1">
    <source>
        <dbReference type="EMBL" id="MCZ0732351.1"/>
    </source>
</evidence>